<evidence type="ECO:0000256" key="3">
    <source>
        <dbReference type="ARBA" id="ARBA00022448"/>
    </source>
</evidence>
<keyword evidence="3 11" id="KW-0813">Transport</keyword>
<dbReference type="PANTHER" id="PTHR10585">
    <property type="entry name" value="ER LUMEN PROTEIN RETAINING RECEPTOR"/>
    <property type="match status" value="1"/>
</dbReference>
<proteinExistence type="inferred from homology"/>
<reference evidence="12 13" key="2">
    <citation type="journal article" date="2017" name="Front. Plant Sci.">
        <title>Gene Classification and Mining of Molecular Markers Useful in Red Clover (Trifolium pratense) Breeding.</title>
        <authorList>
            <person name="Istvanek J."/>
            <person name="Dluhosova J."/>
            <person name="Dluhos P."/>
            <person name="Patkova L."/>
            <person name="Nedelnik J."/>
            <person name="Repkova J."/>
        </authorList>
    </citation>
    <scope>NUCLEOTIDE SEQUENCE [LARGE SCALE GENOMIC DNA]</scope>
    <source>
        <strain evidence="13">cv. Tatra</strain>
        <tissue evidence="12">Young leaves</tissue>
    </source>
</reference>
<keyword evidence="9 11" id="KW-0472">Membrane</keyword>
<comment type="similarity">
    <text evidence="2 11">Belongs to the ERD2 family.</text>
</comment>
<evidence type="ECO:0000256" key="7">
    <source>
        <dbReference type="ARBA" id="ARBA00022927"/>
    </source>
</evidence>
<feature type="transmembrane region" description="Helical" evidence="11">
    <location>
        <begin position="20"/>
        <end position="46"/>
    </location>
</feature>
<organism evidence="12 13">
    <name type="scientific">Trifolium pratense</name>
    <name type="common">Red clover</name>
    <dbReference type="NCBI Taxonomy" id="57577"/>
    <lineage>
        <taxon>Eukaryota</taxon>
        <taxon>Viridiplantae</taxon>
        <taxon>Streptophyta</taxon>
        <taxon>Embryophyta</taxon>
        <taxon>Tracheophyta</taxon>
        <taxon>Spermatophyta</taxon>
        <taxon>Magnoliopsida</taxon>
        <taxon>eudicotyledons</taxon>
        <taxon>Gunneridae</taxon>
        <taxon>Pentapetalae</taxon>
        <taxon>rosids</taxon>
        <taxon>fabids</taxon>
        <taxon>Fabales</taxon>
        <taxon>Fabaceae</taxon>
        <taxon>Papilionoideae</taxon>
        <taxon>50 kb inversion clade</taxon>
        <taxon>NPAAA clade</taxon>
        <taxon>Hologalegina</taxon>
        <taxon>IRL clade</taxon>
        <taxon>Trifolieae</taxon>
        <taxon>Trifolium</taxon>
    </lineage>
</organism>
<evidence type="ECO:0000256" key="1">
    <source>
        <dbReference type="ARBA" id="ARBA00004477"/>
    </source>
</evidence>
<protein>
    <recommendedName>
        <fullName evidence="11">ER lumen protein-retaining receptor</fullName>
    </recommendedName>
</protein>
<evidence type="ECO:0000256" key="10">
    <source>
        <dbReference type="ARBA" id="ARBA00023170"/>
    </source>
</evidence>
<dbReference type="GO" id="GO:0006621">
    <property type="term" value="P:protein retention in ER lumen"/>
    <property type="evidence" value="ECO:0007669"/>
    <property type="project" value="InterPro"/>
</dbReference>
<dbReference type="Pfam" id="PF00810">
    <property type="entry name" value="ER_lumen_recept"/>
    <property type="match status" value="1"/>
</dbReference>
<feature type="transmembrane region" description="Helical" evidence="11">
    <location>
        <begin position="95"/>
        <end position="115"/>
    </location>
</feature>
<dbReference type="AlphaFoldDB" id="A0A2K3MS40"/>
<keyword evidence="8 11" id="KW-1133">Transmembrane helix</keyword>
<keyword evidence="5 11" id="KW-0256">Endoplasmic reticulum</keyword>
<evidence type="ECO:0000313" key="13">
    <source>
        <dbReference type="Proteomes" id="UP000236291"/>
    </source>
</evidence>
<dbReference type="GO" id="GO:0046923">
    <property type="term" value="F:ER retention sequence binding"/>
    <property type="evidence" value="ECO:0007669"/>
    <property type="project" value="InterPro"/>
</dbReference>
<reference evidence="12 13" key="1">
    <citation type="journal article" date="2014" name="Am. J. Bot.">
        <title>Genome assembly and annotation for red clover (Trifolium pratense; Fabaceae).</title>
        <authorList>
            <person name="Istvanek J."/>
            <person name="Jaros M."/>
            <person name="Krenek A."/>
            <person name="Repkova J."/>
        </authorList>
    </citation>
    <scope>NUCLEOTIDE SEQUENCE [LARGE SCALE GENOMIC DNA]</scope>
    <source>
        <strain evidence="13">cv. Tatra</strain>
        <tissue evidence="12">Young leaves</tissue>
    </source>
</reference>
<evidence type="ECO:0000256" key="2">
    <source>
        <dbReference type="ARBA" id="ARBA00010120"/>
    </source>
</evidence>
<accession>A0A2K3MS40</accession>
<evidence type="ECO:0000256" key="8">
    <source>
        <dbReference type="ARBA" id="ARBA00022989"/>
    </source>
</evidence>
<keyword evidence="4 11" id="KW-0812">Transmembrane</keyword>
<dbReference type="GO" id="GO:0015031">
    <property type="term" value="P:protein transport"/>
    <property type="evidence" value="ECO:0007669"/>
    <property type="project" value="UniProtKB-KW"/>
</dbReference>
<dbReference type="GO" id="GO:0005789">
    <property type="term" value="C:endoplasmic reticulum membrane"/>
    <property type="evidence" value="ECO:0007669"/>
    <property type="project" value="UniProtKB-SubCell"/>
</dbReference>
<evidence type="ECO:0000256" key="4">
    <source>
        <dbReference type="ARBA" id="ARBA00022692"/>
    </source>
</evidence>
<dbReference type="STRING" id="57577.A0A2K3MS40"/>
<sequence length="191" mass="22156">MHPTFFTSPSGVTRWVKYYLPFLLLLSLVANYIFWAFSIYLEAVAILPQLVLLQRSGNVDNLTGQYVFFLGAYRGFYILNWIYRYLTEPRFTRWIACVSGVLQTALYADFFYYYFIRNFVLQLEEQFKTKVACLNSLEIVLKFRPLIGLHSMVLYSLKCKVADFGYDWNDPSLGAKEKCSKSINCATNGAV</sequence>
<name>A0A2K3MS40_TRIPR</name>
<evidence type="ECO:0000256" key="11">
    <source>
        <dbReference type="RuleBase" id="RU000634"/>
    </source>
</evidence>
<evidence type="ECO:0000256" key="9">
    <source>
        <dbReference type="ARBA" id="ARBA00023136"/>
    </source>
</evidence>
<evidence type="ECO:0000256" key="5">
    <source>
        <dbReference type="ARBA" id="ARBA00022824"/>
    </source>
</evidence>
<gene>
    <name evidence="12" type="ORF">L195_g016780</name>
</gene>
<keyword evidence="7 11" id="KW-0653">Protein transport</keyword>
<dbReference type="Proteomes" id="UP000236291">
    <property type="component" value="Unassembled WGS sequence"/>
</dbReference>
<evidence type="ECO:0000256" key="6">
    <source>
        <dbReference type="ARBA" id="ARBA00022892"/>
    </source>
</evidence>
<comment type="caution">
    <text evidence="11">Lacks conserved residue(s) required for the propagation of feature annotation.</text>
</comment>
<comment type="subcellular location">
    <subcellularLocation>
        <location evidence="1 11">Endoplasmic reticulum membrane</location>
        <topology evidence="1 11">Multi-pass membrane protein</topology>
    </subcellularLocation>
</comment>
<dbReference type="PRINTS" id="PR00660">
    <property type="entry name" value="ERLUMENR"/>
</dbReference>
<evidence type="ECO:0000313" key="12">
    <source>
        <dbReference type="EMBL" id="PNX93625.1"/>
    </source>
</evidence>
<dbReference type="GO" id="GO:0016192">
    <property type="term" value="P:vesicle-mediated transport"/>
    <property type="evidence" value="ECO:0007669"/>
    <property type="project" value="UniProtKB-KW"/>
</dbReference>
<dbReference type="EMBL" id="ASHM01011678">
    <property type="protein sequence ID" value="PNX93625.1"/>
    <property type="molecule type" value="Genomic_DNA"/>
</dbReference>
<dbReference type="InterPro" id="IPR000133">
    <property type="entry name" value="ER_ret_rcpt"/>
</dbReference>
<keyword evidence="6" id="KW-0931">ER-Golgi transport</keyword>
<keyword evidence="10 11" id="KW-0675">Receptor</keyword>
<feature type="transmembrane region" description="Helical" evidence="11">
    <location>
        <begin position="66"/>
        <end position="83"/>
    </location>
</feature>
<dbReference type="PROSITE" id="PS00952">
    <property type="entry name" value="ER_LUMEN_RECEPTOR_2"/>
    <property type="match status" value="1"/>
</dbReference>
<comment type="caution">
    <text evidence="12">The sequence shown here is derived from an EMBL/GenBank/DDBJ whole genome shotgun (WGS) entry which is preliminary data.</text>
</comment>